<dbReference type="Proteomes" id="UP000285060">
    <property type="component" value="Unassembled WGS sequence"/>
</dbReference>
<comment type="caution">
    <text evidence="2">The sequence shown here is derived from an EMBL/GenBank/DDBJ whole genome shotgun (WGS) entry which is preliminary data.</text>
</comment>
<feature type="region of interest" description="Disordered" evidence="1">
    <location>
        <begin position="1"/>
        <end position="430"/>
    </location>
</feature>
<evidence type="ECO:0000256" key="1">
    <source>
        <dbReference type="SAM" id="MobiDB-lite"/>
    </source>
</evidence>
<feature type="compositionally biased region" description="Polar residues" evidence="1">
    <location>
        <begin position="121"/>
        <end position="131"/>
    </location>
</feature>
<organism evidence="2 3">
    <name type="scientific">Aphanomyces invadans</name>
    <dbReference type="NCBI Taxonomy" id="157072"/>
    <lineage>
        <taxon>Eukaryota</taxon>
        <taxon>Sar</taxon>
        <taxon>Stramenopiles</taxon>
        <taxon>Oomycota</taxon>
        <taxon>Saprolegniomycetes</taxon>
        <taxon>Saprolegniales</taxon>
        <taxon>Verrucalvaceae</taxon>
        <taxon>Aphanomyces</taxon>
    </lineage>
</organism>
<feature type="compositionally biased region" description="Basic and acidic residues" evidence="1">
    <location>
        <begin position="13"/>
        <end position="45"/>
    </location>
</feature>
<accession>A0A3R6ZMR8</accession>
<feature type="compositionally biased region" description="Polar residues" evidence="1">
    <location>
        <begin position="401"/>
        <end position="414"/>
    </location>
</feature>
<feature type="region of interest" description="Disordered" evidence="1">
    <location>
        <begin position="469"/>
        <end position="508"/>
    </location>
</feature>
<dbReference type="VEuPathDB" id="FungiDB:H310_08330"/>
<gene>
    <name evidence="2" type="ORF">DYB32_006674</name>
</gene>
<protein>
    <submittedName>
        <fullName evidence="2">Uncharacterized protein</fullName>
    </submittedName>
</protein>
<dbReference type="EMBL" id="QUSY01000740">
    <property type="protein sequence ID" value="RHY27586.1"/>
    <property type="molecule type" value="Genomic_DNA"/>
</dbReference>
<evidence type="ECO:0000313" key="2">
    <source>
        <dbReference type="EMBL" id="RHY27586.1"/>
    </source>
</evidence>
<feature type="compositionally biased region" description="Basic residues" evidence="1">
    <location>
        <begin position="481"/>
        <end position="497"/>
    </location>
</feature>
<feature type="compositionally biased region" description="Polar residues" evidence="1">
    <location>
        <begin position="301"/>
        <end position="318"/>
    </location>
</feature>
<reference evidence="2 3" key="1">
    <citation type="submission" date="2018-08" db="EMBL/GenBank/DDBJ databases">
        <title>Aphanomyces genome sequencing and annotation.</title>
        <authorList>
            <person name="Minardi D."/>
            <person name="Oidtmann B."/>
            <person name="Van Der Giezen M."/>
            <person name="Studholme D.J."/>
        </authorList>
    </citation>
    <scope>NUCLEOTIDE SEQUENCE [LARGE SCALE GENOMIC DNA]</scope>
    <source>
        <strain evidence="2 3">NJM0002</strain>
    </source>
</reference>
<feature type="compositionally biased region" description="Acidic residues" evidence="1">
    <location>
        <begin position="220"/>
        <end position="236"/>
    </location>
</feature>
<feature type="compositionally biased region" description="Polar residues" evidence="1">
    <location>
        <begin position="277"/>
        <end position="290"/>
    </location>
</feature>
<proteinExistence type="predicted"/>
<feature type="compositionally biased region" description="Polar residues" evidence="1">
    <location>
        <begin position="66"/>
        <end position="88"/>
    </location>
</feature>
<dbReference type="AlphaFoldDB" id="A0A3R6ZMR8"/>
<keyword evidence="3" id="KW-1185">Reference proteome</keyword>
<evidence type="ECO:0000313" key="3">
    <source>
        <dbReference type="Proteomes" id="UP000285060"/>
    </source>
</evidence>
<name>A0A3R6ZMR8_9STRA</name>
<sequence length="508" mass="53406">MTPPAPTQASAAAEKKSIQPSSTHDHGRSNQGDAKEDKMSDDEGARTTATGHVFCKEEVVDGRAANQEQCKQASDSDEPTTQQVQLSQRRTRRRPPVVEDSDDDIVPSARKGDSSDDSDEVSMTKQTTAASSRRPVVARPGFADSDDSDDGLTADSKRTVLAQTHSTHAEKAQDEESLEDFVPAATPSDSDAASPRESLASRPVLQVAPTPSSKAAADGLSDDDVFLDVILDESDVDSNPPARAPPVAPSALPLPDSSDSDSRPDVVAPSPPVVQRPSISTREIPTTPVESTLPPAMPSLTVVNVMSTQPVDDPTSINHPARHAAGGRAKKRGVKARLDLLDSGSEHSSSPTGRKATHDAAKPPAIAASDGERSSGDQEFVVAKSSSFWSDDDDDDDDKFVTSSSMQRGRNSSPPLAPVKPAIAPTPPASATQMNASVLAAIEEAKRAAIEMLQTTATSTPMPAALLVSTATDVNKPKADKTRKKTLSKRSKAKSAARMHVVASDEDS</sequence>
<feature type="compositionally biased region" description="Low complexity" evidence="1">
    <location>
        <begin position="183"/>
        <end position="195"/>
    </location>
</feature>